<evidence type="ECO:0000256" key="2">
    <source>
        <dbReference type="ARBA" id="ARBA00022630"/>
    </source>
</evidence>
<dbReference type="GeneID" id="54295906"/>
<organism evidence="7 8">
    <name type="scientific">Aplosporella prunicola CBS 121167</name>
    <dbReference type="NCBI Taxonomy" id="1176127"/>
    <lineage>
        <taxon>Eukaryota</taxon>
        <taxon>Fungi</taxon>
        <taxon>Dikarya</taxon>
        <taxon>Ascomycota</taxon>
        <taxon>Pezizomycotina</taxon>
        <taxon>Dothideomycetes</taxon>
        <taxon>Dothideomycetes incertae sedis</taxon>
        <taxon>Botryosphaeriales</taxon>
        <taxon>Aplosporellaceae</taxon>
        <taxon>Aplosporella</taxon>
    </lineage>
</organism>
<evidence type="ECO:0000256" key="5">
    <source>
        <dbReference type="ARBA" id="ARBA00023033"/>
    </source>
</evidence>
<reference evidence="7" key="1">
    <citation type="journal article" date="2020" name="Stud. Mycol.">
        <title>101 Dothideomycetes genomes: a test case for predicting lifestyles and emergence of pathogens.</title>
        <authorList>
            <person name="Haridas S."/>
            <person name="Albert R."/>
            <person name="Binder M."/>
            <person name="Bloem J."/>
            <person name="Labutti K."/>
            <person name="Salamov A."/>
            <person name="Andreopoulos B."/>
            <person name="Baker S."/>
            <person name="Barry K."/>
            <person name="Bills G."/>
            <person name="Bluhm B."/>
            <person name="Cannon C."/>
            <person name="Castanera R."/>
            <person name="Culley D."/>
            <person name="Daum C."/>
            <person name="Ezra D."/>
            <person name="Gonzalez J."/>
            <person name="Henrissat B."/>
            <person name="Kuo A."/>
            <person name="Liang C."/>
            <person name="Lipzen A."/>
            <person name="Lutzoni F."/>
            <person name="Magnuson J."/>
            <person name="Mondo S."/>
            <person name="Nolan M."/>
            <person name="Ohm R."/>
            <person name="Pangilinan J."/>
            <person name="Park H.-J."/>
            <person name="Ramirez L."/>
            <person name="Alfaro M."/>
            <person name="Sun H."/>
            <person name="Tritt A."/>
            <person name="Yoshinaga Y."/>
            <person name="Zwiers L.-H."/>
            <person name="Turgeon B."/>
            <person name="Goodwin S."/>
            <person name="Spatafora J."/>
            <person name="Crous P."/>
            <person name="Grigoriev I."/>
        </authorList>
    </citation>
    <scope>NUCLEOTIDE SEQUENCE</scope>
    <source>
        <strain evidence="7">CBS 121167</strain>
    </source>
</reference>
<evidence type="ECO:0000256" key="3">
    <source>
        <dbReference type="ARBA" id="ARBA00022827"/>
    </source>
</evidence>
<keyword evidence="5" id="KW-0503">Monooxygenase</keyword>
<dbReference type="Proteomes" id="UP000799438">
    <property type="component" value="Unassembled WGS sequence"/>
</dbReference>
<keyword evidence="3" id="KW-0274">FAD</keyword>
<dbReference type="Gene3D" id="3.50.50.60">
    <property type="entry name" value="FAD/NAD(P)-binding domain"/>
    <property type="match status" value="1"/>
</dbReference>
<dbReference type="PRINTS" id="PR00420">
    <property type="entry name" value="RNGMNOXGNASE"/>
</dbReference>
<proteinExistence type="predicted"/>
<name>A0A6A6B5A4_9PEZI</name>
<dbReference type="GO" id="GO:0071949">
    <property type="term" value="F:FAD binding"/>
    <property type="evidence" value="ECO:0007669"/>
    <property type="project" value="InterPro"/>
</dbReference>
<accession>A0A6A6B5A4</accession>
<protein>
    <recommendedName>
        <fullName evidence="6">FAD-binding domain-containing protein</fullName>
    </recommendedName>
</protein>
<dbReference type="GO" id="GO:0004497">
    <property type="term" value="F:monooxygenase activity"/>
    <property type="evidence" value="ECO:0007669"/>
    <property type="project" value="UniProtKB-KW"/>
</dbReference>
<dbReference type="SUPFAM" id="SSF51905">
    <property type="entry name" value="FAD/NAD(P)-binding domain"/>
    <property type="match status" value="1"/>
</dbReference>
<gene>
    <name evidence="7" type="ORF">K452DRAFT_256661</name>
</gene>
<keyword evidence="2" id="KW-0285">Flavoprotein</keyword>
<comment type="cofactor">
    <cofactor evidence="1">
        <name>FAD</name>
        <dbReference type="ChEBI" id="CHEBI:57692"/>
    </cofactor>
</comment>
<dbReference type="RefSeq" id="XP_033394117.1">
    <property type="nucleotide sequence ID" value="XM_033538410.1"/>
</dbReference>
<evidence type="ECO:0000256" key="4">
    <source>
        <dbReference type="ARBA" id="ARBA00023002"/>
    </source>
</evidence>
<evidence type="ECO:0000313" key="7">
    <source>
        <dbReference type="EMBL" id="KAF2138404.1"/>
    </source>
</evidence>
<evidence type="ECO:0000259" key="6">
    <source>
        <dbReference type="Pfam" id="PF01494"/>
    </source>
</evidence>
<dbReference type="EMBL" id="ML995497">
    <property type="protein sequence ID" value="KAF2138404.1"/>
    <property type="molecule type" value="Genomic_DNA"/>
</dbReference>
<feature type="domain" description="FAD-binding" evidence="6">
    <location>
        <begin position="9"/>
        <end position="380"/>
    </location>
</feature>
<keyword evidence="4" id="KW-0560">Oxidoreductase</keyword>
<sequence>MVSDNMVHTSVIIVGAGATGLLIAQGFKKIGVDCIVLEKKESLLPPGHRDWNMGAHWGFQLLEQLISEEARKKLPQVEVDPHVPIKAEDVCKFHNAATGELIATVPVYSMHRLQRQKLRNLLADGIDIRFNKSFVNMEMIDVPGMGSNRSVAARFEDGTTIVGKIIIGADGTRSSVRRSLLGEKQSAVRPLPWVATWAQAKYTVEQAVYLRKWHNLYSCSVHPQGFFSTLGLQDIPDPQRPEDWVFWFYITWPLESAKDAASWDNAARLRHFKEIAKDWADPMKSAVGWLSDDHYVWHAQFAEWDPEEKGHRWNNFDGRVTLAGDAAHTMTWSRGQGLNNGFEDAANLVKAIGAFLGRDGNEGKQKESIDTYEAEMIPRGGRETRVSSITTTSVNNWETFMESPVVKMGLKKTPV</sequence>
<keyword evidence="8" id="KW-1185">Reference proteome</keyword>
<dbReference type="InterPro" id="IPR002938">
    <property type="entry name" value="FAD-bd"/>
</dbReference>
<dbReference type="OrthoDB" id="47494at2759"/>
<evidence type="ECO:0000313" key="8">
    <source>
        <dbReference type="Proteomes" id="UP000799438"/>
    </source>
</evidence>
<dbReference type="PANTHER" id="PTHR47178">
    <property type="entry name" value="MONOOXYGENASE, FAD-BINDING"/>
    <property type="match status" value="1"/>
</dbReference>
<evidence type="ECO:0000256" key="1">
    <source>
        <dbReference type="ARBA" id="ARBA00001974"/>
    </source>
</evidence>
<dbReference type="InterPro" id="IPR036188">
    <property type="entry name" value="FAD/NAD-bd_sf"/>
</dbReference>
<dbReference type="AlphaFoldDB" id="A0A6A6B5A4"/>
<dbReference type="PANTHER" id="PTHR47178:SF3">
    <property type="entry name" value="FAD-BINDING DOMAIN-CONTAINING PROTEIN"/>
    <property type="match status" value="1"/>
</dbReference>
<dbReference type="Pfam" id="PF01494">
    <property type="entry name" value="FAD_binding_3"/>
    <property type="match status" value="1"/>
</dbReference>